<comment type="caution">
    <text evidence="4">The sequence shown here is derived from an EMBL/GenBank/DDBJ whole genome shotgun (WGS) entry which is preliminary data.</text>
</comment>
<dbReference type="SUPFAM" id="SSF52129">
    <property type="entry name" value="Caspase-like"/>
    <property type="match status" value="1"/>
</dbReference>
<feature type="transmembrane region" description="Helical" evidence="2">
    <location>
        <begin position="339"/>
        <end position="361"/>
    </location>
</feature>
<evidence type="ECO:0000256" key="2">
    <source>
        <dbReference type="SAM" id="Phobius"/>
    </source>
</evidence>
<dbReference type="InterPro" id="IPR029030">
    <property type="entry name" value="Caspase-like_dom_sf"/>
</dbReference>
<feature type="transmembrane region" description="Helical" evidence="2">
    <location>
        <begin position="373"/>
        <end position="392"/>
    </location>
</feature>
<gene>
    <name evidence="4" type="ORF">CLV71_12242</name>
</gene>
<feature type="transmembrane region" description="Helical" evidence="2">
    <location>
        <begin position="300"/>
        <end position="318"/>
    </location>
</feature>
<evidence type="ECO:0000259" key="3">
    <source>
        <dbReference type="Pfam" id="PF00656"/>
    </source>
</evidence>
<feature type="domain" description="Peptidase C14 caspase" evidence="3">
    <location>
        <begin position="41"/>
        <end position="192"/>
    </location>
</feature>
<dbReference type="Gene3D" id="3.40.50.1460">
    <property type="match status" value="1"/>
</dbReference>
<organism evidence="4 5">
    <name type="scientific">Actinophytocola oryzae</name>
    <dbReference type="NCBI Taxonomy" id="502181"/>
    <lineage>
        <taxon>Bacteria</taxon>
        <taxon>Bacillati</taxon>
        <taxon>Actinomycetota</taxon>
        <taxon>Actinomycetes</taxon>
        <taxon>Pseudonocardiales</taxon>
        <taxon>Pseudonocardiaceae</taxon>
    </lineage>
</organism>
<evidence type="ECO:0000256" key="1">
    <source>
        <dbReference type="SAM" id="MobiDB-lite"/>
    </source>
</evidence>
<feature type="compositionally biased region" description="Pro residues" evidence="1">
    <location>
        <begin position="225"/>
        <end position="237"/>
    </location>
</feature>
<proteinExistence type="predicted"/>
<evidence type="ECO:0000313" key="5">
    <source>
        <dbReference type="Proteomes" id="UP000294927"/>
    </source>
</evidence>
<reference evidence="4 5" key="1">
    <citation type="submission" date="2019-03" db="EMBL/GenBank/DDBJ databases">
        <title>Genomic Encyclopedia of Archaeal and Bacterial Type Strains, Phase II (KMG-II): from individual species to whole genera.</title>
        <authorList>
            <person name="Goeker M."/>
        </authorList>
    </citation>
    <scope>NUCLEOTIDE SEQUENCE [LARGE SCALE GENOMIC DNA]</scope>
    <source>
        <strain evidence="4 5">DSM 45499</strain>
    </source>
</reference>
<dbReference type="GO" id="GO:0006508">
    <property type="term" value="P:proteolysis"/>
    <property type="evidence" value="ECO:0007669"/>
    <property type="project" value="InterPro"/>
</dbReference>
<dbReference type="GO" id="GO:0004197">
    <property type="term" value="F:cysteine-type endopeptidase activity"/>
    <property type="evidence" value="ECO:0007669"/>
    <property type="project" value="InterPro"/>
</dbReference>
<dbReference type="EMBL" id="SOCP01000022">
    <property type="protein sequence ID" value="TDV40654.1"/>
    <property type="molecule type" value="Genomic_DNA"/>
</dbReference>
<dbReference type="InterPro" id="IPR011600">
    <property type="entry name" value="Pept_C14_caspase"/>
</dbReference>
<accession>A0A4R7UX09</accession>
<feature type="region of interest" description="Disordered" evidence="1">
    <location>
        <begin position="213"/>
        <end position="237"/>
    </location>
</feature>
<dbReference type="AlphaFoldDB" id="A0A4R7UX09"/>
<keyword evidence="2" id="KW-0812">Transmembrane</keyword>
<evidence type="ECO:0000313" key="4">
    <source>
        <dbReference type="EMBL" id="TDV40654.1"/>
    </source>
</evidence>
<keyword evidence="2" id="KW-0472">Membrane</keyword>
<feature type="transmembrane region" description="Helical" evidence="2">
    <location>
        <begin position="265"/>
        <end position="288"/>
    </location>
</feature>
<dbReference type="NCBIfam" id="NF047832">
    <property type="entry name" value="caspase_w_EACC1"/>
    <property type="match status" value="1"/>
</dbReference>
<protein>
    <recommendedName>
        <fullName evidence="3">Peptidase C14 caspase domain-containing protein</fullName>
    </recommendedName>
</protein>
<name>A0A4R7UX09_9PSEU</name>
<keyword evidence="2" id="KW-1133">Transmembrane helix</keyword>
<sequence>MRNNLADLRAVLTHSETGIIAPENCSILEEPQSPHAFLTRLKREIRGTNDFLLVYYSGHGLRDDAGDRLYLTVGQTDRDELDGSAVAFDSVKRALENSPSRASLLVLDCCFSGMAAGIMSDGEISQWELEIRGSAVLASSPRNRTSLSPPGHRHTAFTGEVIRLLERGSPISGEPLTVSTLYKRVSVELARANLPEPKLALTETSGDLLVRRHAPRPPRRAPQAAPMPAPVPPSAPLLVPPPTVEAMRPSHSAADKWLRLTGLRVLWILAGSFLAMFLGGLVGTVTGAHGPDGTAGDDLSTLWIGLVLTLVSGVPLWFMRARWLLLRRELAPPLITRSVVGCVVVWSGLALSALVLGVSVFGEPSPGSSAMTITGIVVLMSEVAGLCGYLLLSRRRSTRLTRAALSR</sequence>
<dbReference type="Pfam" id="PF00656">
    <property type="entry name" value="Peptidase_C14"/>
    <property type="match status" value="1"/>
</dbReference>
<keyword evidence="5" id="KW-1185">Reference proteome</keyword>
<dbReference type="Proteomes" id="UP000294927">
    <property type="component" value="Unassembled WGS sequence"/>
</dbReference>